<feature type="domain" description="Large polyvalent protein-associated" evidence="2">
    <location>
        <begin position="872"/>
        <end position="940"/>
    </location>
</feature>
<reference evidence="3 4" key="1">
    <citation type="submission" date="2019-04" db="EMBL/GenBank/DDBJ databases">
        <title>Trinickia sp. 7GSK02, isolated from subtropical forest soil.</title>
        <authorList>
            <person name="Gao Z.-H."/>
            <person name="Qiu L.-H."/>
        </authorList>
    </citation>
    <scope>NUCLEOTIDE SEQUENCE [LARGE SCALE GENOMIC DNA]</scope>
    <source>
        <strain evidence="3 4">7GSK02</strain>
    </source>
</reference>
<dbReference type="Proteomes" id="UP000305539">
    <property type="component" value="Unassembled WGS sequence"/>
</dbReference>
<evidence type="ECO:0000256" key="1">
    <source>
        <dbReference type="SAM" id="MobiDB-lite"/>
    </source>
</evidence>
<dbReference type="OrthoDB" id="8968783at2"/>
<proteinExistence type="predicted"/>
<dbReference type="InterPro" id="IPR041047">
    <property type="entry name" value="LPD1"/>
</dbReference>
<evidence type="ECO:0000313" key="4">
    <source>
        <dbReference type="Proteomes" id="UP000305539"/>
    </source>
</evidence>
<gene>
    <name evidence="3" type="ORF">FAZ69_08485</name>
</gene>
<evidence type="ECO:0000259" key="2">
    <source>
        <dbReference type="Pfam" id="PF18796"/>
    </source>
</evidence>
<dbReference type="EMBL" id="SWJE01000004">
    <property type="protein sequence ID" value="TKC90174.1"/>
    <property type="molecule type" value="Genomic_DNA"/>
</dbReference>
<dbReference type="RefSeq" id="WP_136893504.1">
    <property type="nucleotide sequence ID" value="NZ_SWJE01000004.1"/>
</dbReference>
<organism evidence="3 4">
    <name type="scientific">Trinickia terrae</name>
    <dbReference type="NCBI Taxonomy" id="2571161"/>
    <lineage>
        <taxon>Bacteria</taxon>
        <taxon>Pseudomonadati</taxon>
        <taxon>Pseudomonadota</taxon>
        <taxon>Betaproteobacteria</taxon>
        <taxon>Burkholderiales</taxon>
        <taxon>Burkholderiaceae</taxon>
        <taxon>Trinickia</taxon>
    </lineage>
</organism>
<dbReference type="AlphaFoldDB" id="A0A4U1I9J5"/>
<feature type="region of interest" description="Disordered" evidence="1">
    <location>
        <begin position="42"/>
        <end position="74"/>
    </location>
</feature>
<comment type="caution">
    <text evidence="3">The sequence shown here is derived from an EMBL/GenBank/DDBJ whole genome shotgun (WGS) entry which is preliminary data.</text>
</comment>
<sequence>MLSAAEPHFDSPVRELAAADTVAPCAPSIRVEWRAASIPKNNAADQRHLRSKTGSGTYGSSSEKAGGAYDGQPRDAGMIADDSVLVWPSMMRFGADLKLVFNESLDREFLKFVIQDQEQFERMGGGKGEALLQRFREAGFVYSPSETSKNAACAYDTAMSRGLGVARAEQAVAQAKKTLYFYSSSTQLTHSRLRRMVPASVADGDGNDYHLQPVSRFREADQQFLPPAFLADFIRSQQQLRDAQPGRWYVGPAERAVMAAAGMHRLSVHEVLGYRDLPPSYRRALPEPIACLEKFSPVRLVEAAVQRQTLDLTGMPLRAPELDAVIIGYPTREAAVAGSGGVEEGIEALDLPYGIPVGFNAESGCLMVLKDARYLEYNEEDLPVAEDLYSVQQHFDFMRVLDSIRREYDALAADGLLTADAWSNRDAAMLARARCDAIFELMKSALAPWGSIQGFVSEDDIKCCGGQRAEYFKRPENQGFIRFLSIFRTQMYIAVKQCSESKAARASYAVEMARFRLPAAGTVSREAERGVRRLLSDVLGFPVVSRIPARASAAHLPVIERRGEDWRAGSDVDPAAFLEVFRVRGVETGIWLPDAERQRVMNEAFDALMDQVAVLGLPPEMIGLGGTLTLAFGCRGEAERGAREAHYEPGRVMLHLPALLGAGTISRAWALAFDAWLARAALGGEHASVVELSSKGTGEAGALPKLVDDLVGIARRMKSVPLTREEAARPWMEVEVGDAVVPMTESLETRLIDWIGSLDRLLPDGARQGDFYQRALARLREEWVASPYLERFGVRQLADAETFVHDVCAIMDAVSGGLGWRGQVNLDLPLHLDRVGRGREAKARDVIQKWAPGLYRRDTAYFANASRHDMVEKRALWASDRALFARIFEAWTEALLVKVNGWNSPYLVAGTTLDENTEHPVYPTGADREVLFGMLNRFFLRCGADLRALINGRMVVPDAILWLVPDNDLPAFVT</sequence>
<accession>A0A4U1I9J5</accession>
<evidence type="ECO:0000313" key="3">
    <source>
        <dbReference type="EMBL" id="TKC90174.1"/>
    </source>
</evidence>
<keyword evidence="4" id="KW-1185">Reference proteome</keyword>
<name>A0A4U1I9J5_9BURK</name>
<dbReference type="Pfam" id="PF18796">
    <property type="entry name" value="LPD1"/>
    <property type="match status" value="1"/>
</dbReference>
<protein>
    <recommendedName>
        <fullName evidence="2">Large polyvalent protein-associated domain-containing protein</fullName>
    </recommendedName>
</protein>
<feature type="compositionally biased region" description="Low complexity" evidence="1">
    <location>
        <begin position="52"/>
        <end position="62"/>
    </location>
</feature>